<keyword evidence="2" id="KW-1185">Reference proteome</keyword>
<organism evidence="1 2">
    <name type="scientific">Choanephora cucurbitarum</name>
    <dbReference type="NCBI Taxonomy" id="101091"/>
    <lineage>
        <taxon>Eukaryota</taxon>
        <taxon>Fungi</taxon>
        <taxon>Fungi incertae sedis</taxon>
        <taxon>Mucoromycota</taxon>
        <taxon>Mucoromycotina</taxon>
        <taxon>Mucoromycetes</taxon>
        <taxon>Mucorales</taxon>
        <taxon>Mucorineae</taxon>
        <taxon>Choanephoraceae</taxon>
        <taxon>Choanephoroideae</taxon>
        <taxon>Choanephora</taxon>
    </lineage>
</organism>
<accession>A0A1C7NCA6</accession>
<dbReference type="InParanoid" id="A0A1C7NCA6"/>
<evidence type="ECO:0000313" key="2">
    <source>
        <dbReference type="Proteomes" id="UP000093000"/>
    </source>
</evidence>
<reference evidence="1 2" key="1">
    <citation type="submission" date="2016-03" db="EMBL/GenBank/DDBJ databases">
        <title>Choanephora cucurbitarum.</title>
        <authorList>
            <person name="Min B."/>
            <person name="Park H."/>
            <person name="Park J.-H."/>
            <person name="Shin H.-D."/>
            <person name="Choi I.-G."/>
        </authorList>
    </citation>
    <scope>NUCLEOTIDE SEQUENCE [LARGE SCALE GENOMIC DNA]</scope>
    <source>
        <strain evidence="1 2">KUS-F28377</strain>
    </source>
</reference>
<gene>
    <name evidence="1" type="ORF">A0J61_05573</name>
</gene>
<name>A0A1C7NCA6_9FUNG</name>
<protein>
    <submittedName>
        <fullName evidence="1">Uncharacterized protein</fullName>
    </submittedName>
</protein>
<sequence>MSTGASTAQLCAQLIECTLSLQYLQHSFARVQGLAAPAGSYPTVLTNLDDLPLFQWTGMVLDLNVHVFSDLSDCLICFEDILLMYGLAPDPHFLRFIPVKHFGEVREWYSLFLSSFLPNAPSYEQLKVAIMERFKPITCQS</sequence>
<proteinExistence type="predicted"/>
<dbReference type="AlphaFoldDB" id="A0A1C7NCA6"/>
<comment type="caution">
    <text evidence="1">The sequence shown here is derived from an EMBL/GenBank/DDBJ whole genome shotgun (WGS) entry which is preliminary data.</text>
</comment>
<dbReference type="Proteomes" id="UP000093000">
    <property type="component" value="Unassembled WGS sequence"/>
</dbReference>
<evidence type="ECO:0000313" key="1">
    <source>
        <dbReference type="EMBL" id="OBZ86379.1"/>
    </source>
</evidence>
<dbReference type="EMBL" id="LUGH01000304">
    <property type="protein sequence ID" value="OBZ86379.1"/>
    <property type="molecule type" value="Genomic_DNA"/>
</dbReference>